<dbReference type="AlphaFoldDB" id="A4RT92"/>
<feature type="compositionally biased region" description="Basic and acidic residues" evidence="3">
    <location>
        <begin position="66"/>
        <end position="87"/>
    </location>
</feature>
<dbReference type="Gene3D" id="1.10.8.1120">
    <property type="entry name" value="Histone RNA hairpin-binding protein RNA-binding domain"/>
    <property type="match status" value="1"/>
</dbReference>
<protein>
    <recommendedName>
        <fullName evidence="4">Histone RNA hairpin-binding protein RNA-binding domain-containing protein</fullName>
    </recommendedName>
</protein>
<feature type="region of interest" description="Disordered" evidence="3">
    <location>
        <begin position="1"/>
        <end position="87"/>
    </location>
</feature>
<dbReference type="PANTHER" id="PTHR17408:SF0">
    <property type="entry name" value="HISTONE RNA HAIRPIN-BINDING PROTEIN"/>
    <property type="match status" value="1"/>
</dbReference>
<dbReference type="OMA" id="SIYDDWE"/>
<dbReference type="KEGG" id="olu:OSTLU_14178"/>
<dbReference type="GO" id="GO:0051028">
    <property type="term" value="P:mRNA transport"/>
    <property type="evidence" value="ECO:0007669"/>
    <property type="project" value="TreeGrafter"/>
</dbReference>
<dbReference type="Gramene" id="ABO94648">
    <property type="protein sequence ID" value="ABO94648"/>
    <property type="gene ID" value="OSTLU_14178"/>
</dbReference>
<dbReference type="STRING" id="436017.A4RT92"/>
<keyword evidence="2" id="KW-0694">RNA-binding</keyword>
<dbReference type="InterPro" id="IPR026502">
    <property type="entry name" value="SLBP1/SLBP2"/>
</dbReference>
<comment type="similarity">
    <text evidence="1">Belongs to the SLBP family.</text>
</comment>
<dbReference type="GO" id="GO:0003729">
    <property type="term" value="F:mRNA binding"/>
    <property type="evidence" value="ECO:0007669"/>
    <property type="project" value="InterPro"/>
</dbReference>
<dbReference type="FunFam" id="1.10.8.1120:FF:000001">
    <property type="entry name" value="Histone RNA hairpin-binding protein-like"/>
    <property type="match status" value="1"/>
</dbReference>
<feature type="region of interest" description="Disordered" evidence="3">
    <location>
        <begin position="101"/>
        <end position="129"/>
    </location>
</feature>
<proteinExistence type="inferred from homology"/>
<feature type="domain" description="Histone RNA hairpin-binding protein RNA-binding" evidence="4">
    <location>
        <begin position="121"/>
        <end position="189"/>
    </location>
</feature>
<evidence type="ECO:0000313" key="5">
    <source>
        <dbReference type="EMBL" id="ABO94648.1"/>
    </source>
</evidence>
<dbReference type="GO" id="GO:0006398">
    <property type="term" value="P:mRNA 3'-end processing by stem-loop binding and cleavage"/>
    <property type="evidence" value="ECO:0007669"/>
    <property type="project" value="TreeGrafter"/>
</dbReference>
<sequence length="334" mass="36882">MTPRPRPSPSRAPRAARDDESPSHRPFARKHDANVKRTAPARAIVKPASARKATRDGDVSRGLVARSREGARARRSNERKRIDVKRAIEDGEIEDVYDLTNAAAGDARRGSGDDATTREETDPHKLRQRQRQIDYGKNTLGYARYRELVAKSARRSSDAWTPNIRAGMSKRAFDGAVRKWRRLLHAYDPPVEDDEEMVRVPVDPLARPNGTLKPGEYVPRELAEAAEARARAKAEAEAAARDGRRLPVVRLAPLRAADVATRSTLPSRADMSPGWDAVTPTPRKRPGFAPSSDAARATDATDATDAMDCDAPVPDLARRSIYDDWEGEDFVGVV</sequence>
<dbReference type="GO" id="GO:0005737">
    <property type="term" value="C:cytoplasm"/>
    <property type="evidence" value="ECO:0007669"/>
    <property type="project" value="TreeGrafter"/>
</dbReference>
<dbReference type="GeneID" id="5000106"/>
<organism evidence="5 6">
    <name type="scientific">Ostreococcus lucimarinus (strain CCE9901)</name>
    <dbReference type="NCBI Taxonomy" id="436017"/>
    <lineage>
        <taxon>Eukaryota</taxon>
        <taxon>Viridiplantae</taxon>
        <taxon>Chlorophyta</taxon>
        <taxon>Mamiellophyceae</taxon>
        <taxon>Mamiellales</taxon>
        <taxon>Bathycoccaceae</taxon>
        <taxon>Ostreococcus</taxon>
    </lineage>
</organism>
<feature type="region of interest" description="Disordered" evidence="3">
    <location>
        <begin position="263"/>
        <end position="311"/>
    </location>
</feature>
<dbReference type="Pfam" id="PF15247">
    <property type="entry name" value="SLBP_RNA_bind"/>
    <property type="match status" value="1"/>
</dbReference>
<feature type="compositionally biased region" description="Basic and acidic residues" evidence="3">
    <location>
        <begin position="106"/>
        <end position="125"/>
    </location>
</feature>
<dbReference type="Proteomes" id="UP000001568">
    <property type="component" value="Chromosome 2"/>
</dbReference>
<dbReference type="GO" id="GO:0071204">
    <property type="term" value="C:histone pre-mRNA 3'end processing complex"/>
    <property type="evidence" value="ECO:0007669"/>
    <property type="project" value="TreeGrafter"/>
</dbReference>
<reference evidence="5 6" key="1">
    <citation type="journal article" date="2007" name="Proc. Natl. Acad. Sci. U.S.A.">
        <title>The tiny eukaryote Ostreococcus provides genomic insights into the paradox of plankton speciation.</title>
        <authorList>
            <person name="Palenik B."/>
            <person name="Grimwood J."/>
            <person name="Aerts A."/>
            <person name="Rouze P."/>
            <person name="Salamov A."/>
            <person name="Putnam N."/>
            <person name="Dupont C."/>
            <person name="Jorgensen R."/>
            <person name="Derelle E."/>
            <person name="Rombauts S."/>
            <person name="Zhou K."/>
            <person name="Otillar R."/>
            <person name="Merchant S.S."/>
            <person name="Podell S."/>
            <person name="Gaasterland T."/>
            <person name="Napoli C."/>
            <person name="Gendler K."/>
            <person name="Manuell A."/>
            <person name="Tai V."/>
            <person name="Vallon O."/>
            <person name="Piganeau G."/>
            <person name="Jancek S."/>
            <person name="Heijde M."/>
            <person name="Jabbari K."/>
            <person name="Bowler C."/>
            <person name="Lohr M."/>
            <person name="Robbens S."/>
            <person name="Werner G."/>
            <person name="Dubchak I."/>
            <person name="Pazour G.J."/>
            <person name="Ren Q."/>
            <person name="Paulsen I."/>
            <person name="Delwiche C."/>
            <person name="Schmutz J."/>
            <person name="Rokhsar D."/>
            <person name="Van de Peer Y."/>
            <person name="Moreau H."/>
            <person name="Grigoriev I.V."/>
        </authorList>
    </citation>
    <scope>NUCLEOTIDE SEQUENCE [LARGE SCALE GENOMIC DNA]</scope>
    <source>
        <strain evidence="5 6">CCE9901</strain>
    </source>
</reference>
<feature type="compositionally biased region" description="Pro residues" evidence="3">
    <location>
        <begin position="1"/>
        <end position="10"/>
    </location>
</feature>
<dbReference type="PANTHER" id="PTHR17408">
    <property type="entry name" value="HISTONE RNA HAIRPIN-BINDING PROTEIN"/>
    <property type="match status" value="1"/>
</dbReference>
<dbReference type="InterPro" id="IPR029344">
    <property type="entry name" value="SLBP_RNA_bind"/>
</dbReference>
<gene>
    <name evidence="5" type="ORF">OSTLU_14178</name>
</gene>
<dbReference type="OrthoDB" id="265795at2759"/>
<evidence type="ECO:0000259" key="4">
    <source>
        <dbReference type="Pfam" id="PF15247"/>
    </source>
</evidence>
<dbReference type="RefSeq" id="XP_001416355.1">
    <property type="nucleotide sequence ID" value="XM_001416318.1"/>
</dbReference>
<accession>A4RT92</accession>
<evidence type="ECO:0000256" key="2">
    <source>
        <dbReference type="ARBA" id="ARBA00022884"/>
    </source>
</evidence>
<feature type="compositionally biased region" description="Basic and acidic residues" evidence="3">
    <location>
        <begin position="15"/>
        <end position="35"/>
    </location>
</feature>
<dbReference type="eggNOG" id="KOG3934">
    <property type="taxonomic scope" value="Eukaryota"/>
</dbReference>
<dbReference type="InterPro" id="IPR038294">
    <property type="entry name" value="SLBP_RNA_bind_sf"/>
</dbReference>
<dbReference type="GO" id="GO:0071207">
    <property type="term" value="F:histone pre-mRNA stem-loop binding"/>
    <property type="evidence" value="ECO:0007669"/>
    <property type="project" value="TreeGrafter"/>
</dbReference>
<evidence type="ECO:0000256" key="1">
    <source>
        <dbReference type="ARBA" id="ARBA00006151"/>
    </source>
</evidence>
<evidence type="ECO:0000256" key="3">
    <source>
        <dbReference type="SAM" id="MobiDB-lite"/>
    </source>
</evidence>
<dbReference type="EMBL" id="CP000582">
    <property type="protein sequence ID" value="ABO94648.1"/>
    <property type="molecule type" value="Genomic_DNA"/>
</dbReference>
<keyword evidence="6" id="KW-1185">Reference proteome</keyword>
<evidence type="ECO:0000313" key="6">
    <source>
        <dbReference type="Proteomes" id="UP000001568"/>
    </source>
</evidence>
<dbReference type="HOGENOM" id="CLU_832585_0_0_1"/>
<name>A4RT92_OSTLU</name>
<feature type="compositionally biased region" description="Low complexity" evidence="3">
    <location>
        <begin position="293"/>
        <end position="311"/>
    </location>
</feature>